<evidence type="ECO:0000313" key="2">
    <source>
        <dbReference type="Proteomes" id="UP001054945"/>
    </source>
</evidence>
<dbReference type="AlphaFoldDB" id="A0AAV4N2K8"/>
<dbReference type="Proteomes" id="UP001054945">
    <property type="component" value="Unassembled WGS sequence"/>
</dbReference>
<sequence>MAIESCMAFAVQQTTAETQPNSHETKPLGPNAPQSFVRRLNLVIKKFLIKTIQAEDSRNANHASVDYCQKELFGNLHRGWIII</sequence>
<protein>
    <submittedName>
        <fullName evidence="1">Uncharacterized protein</fullName>
    </submittedName>
</protein>
<keyword evidence="2" id="KW-1185">Reference proteome</keyword>
<evidence type="ECO:0000313" key="1">
    <source>
        <dbReference type="EMBL" id="GIX79045.1"/>
    </source>
</evidence>
<comment type="caution">
    <text evidence="1">The sequence shown here is derived from an EMBL/GenBank/DDBJ whole genome shotgun (WGS) entry which is preliminary data.</text>
</comment>
<organism evidence="1 2">
    <name type="scientific">Caerostris extrusa</name>
    <name type="common">Bark spider</name>
    <name type="synonym">Caerostris bankana</name>
    <dbReference type="NCBI Taxonomy" id="172846"/>
    <lineage>
        <taxon>Eukaryota</taxon>
        <taxon>Metazoa</taxon>
        <taxon>Ecdysozoa</taxon>
        <taxon>Arthropoda</taxon>
        <taxon>Chelicerata</taxon>
        <taxon>Arachnida</taxon>
        <taxon>Araneae</taxon>
        <taxon>Araneomorphae</taxon>
        <taxon>Entelegynae</taxon>
        <taxon>Araneoidea</taxon>
        <taxon>Araneidae</taxon>
        <taxon>Caerostris</taxon>
    </lineage>
</organism>
<name>A0AAV4N2K8_CAEEX</name>
<dbReference type="EMBL" id="BPLR01020460">
    <property type="protein sequence ID" value="GIX79045.1"/>
    <property type="molecule type" value="Genomic_DNA"/>
</dbReference>
<accession>A0AAV4N2K8</accession>
<gene>
    <name evidence="1" type="ORF">CEXT_393561</name>
</gene>
<proteinExistence type="predicted"/>
<reference evidence="1 2" key="1">
    <citation type="submission" date="2021-06" db="EMBL/GenBank/DDBJ databases">
        <title>Caerostris extrusa draft genome.</title>
        <authorList>
            <person name="Kono N."/>
            <person name="Arakawa K."/>
        </authorList>
    </citation>
    <scope>NUCLEOTIDE SEQUENCE [LARGE SCALE GENOMIC DNA]</scope>
</reference>